<dbReference type="PROSITE" id="PS50887">
    <property type="entry name" value="GGDEF"/>
    <property type="match status" value="1"/>
</dbReference>
<evidence type="ECO:0000259" key="6">
    <source>
        <dbReference type="PROSITE" id="PS50887"/>
    </source>
</evidence>
<dbReference type="SUPFAM" id="SSF55785">
    <property type="entry name" value="PYP-like sensor domain (PAS domain)"/>
    <property type="match status" value="2"/>
</dbReference>
<dbReference type="InterPro" id="IPR000014">
    <property type="entry name" value="PAS"/>
</dbReference>
<dbReference type="InterPro" id="IPR013655">
    <property type="entry name" value="PAS_fold_3"/>
</dbReference>
<protein>
    <recommendedName>
        <fullName evidence="9">GGDEF domain-containing protein</fullName>
    </recommendedName>
</protein>
<dbReference type="InterPro" id="IPR029016">
    <property type="entry name" value="GAF-like_dom_sf"/>
</dbReference>
<feature type="domain" description="GGDEF" evidence="6">
    <location>
        <begin position="718"/>
        <end position="852"/>
    </location>
</feature>
<dbReference type="FunFam" id="3.20.20.450:FF:000001">
    <property type="entry name" value="Cyclic di-GMP phosphodiesterase yahA"/>
    <property type="match status" value="1"/>
</dbReference>
<dbReference type="CDD" id="cd01948">
    <property type="entry name" value="EAL"/>
    <property type="match status" value="1"/>
</dbReference>
<feature type="transmembrane region" description="Helical" evidence="2">
    <location>
        <begin position="14"/>
        <end position="35"/>
    </location>
</feature>
<dbReference type="Pfam" id="PF00990">
    <property type="entry name" value="GGDEF"/>
    <property type="match status" value="1"/>
</dbReference>
<dbReference type="Pfam" id="PF13185">
    <property type="entry name" value="GAF_2"/>
    <property type="match status" value="1"/>
</dbReference>
<dbReference type="SMART" id="SM00086">
    <property type="entry name" value="PAC"/>
    <property type="match status" value="2"/>
</dbReference>
<dbReference type="Pfam" id="PF13426">
    <property type="entry name" value="PAS_9"/>
    <property type="match status" value="1"/>
</dbReference>
<evidence type="ECO:0000259" key="3">
    <source>
        <dbReference type="PROSITE" id="PS50112"/>
    </source>
</evidence>
<reference evidence="8" key="1">
    <citation type="submission" date="2020-03" db="EMBL/GenBank/DDBJ databases">
        <title>Complete genome sequence of sulfur-oxidizing bacterium skT11.</title>
        <authorList>
            <person name="Kanda M."/>
            <person name="Kojima H."/>
            <person name="Fukui M."/>
        </authorList>
    </citation>
    <scope>NUCLEOTIDE SEQUENCE [LARGE SCALE GENOMIC DNA]</scope>
    <source>
        <strain evidence="8">skT11</strain>
    </source>
</reference>
<accession>A0A6F8VG58</accession>
<evidence type="ECO:0000256" key="1">
    <source>
        <dbReference type="ARBA" id="ARBA00051114"/>
    </source>
</evidence>
<proteinExistence type="predicted"/>
<dbReference type="Gene3D" id="3.30.450.40">
    <property type="match status" value="1"/>
</dbReference>
<evidence type="ECO:0000313" key="7">
    <source>
        <dbReference type="EMBL" id="BCB27709.1"/>
    </source>
</evidence>
<dbReference type="InterPro" id="IPR029787">
    <property type="entry name" value="Nucleotide_cyclase"/>
</dbReference>
<dbReference type="GO" id="GO:0071111">
    <property type="term" value="F:cyclic-guanylate-specific phosphodiesterase activity"/>
    <property type="evidence" value="ECO:0007669"/>
    <property type="project" value="UniProtKB-EC"/>
</dbReference>
<dbReference type="NCBIfam" id="TIGR00254">
    <property type="entry name" value="GGDEF"/>
    <property type="match status" value="1"/>
</dbReference>
<evidence type="ECO:0000256" key="2">
    <source>
        <dbReference type="SAM" id="Phobius"/>
    </source>
</evidence>
<dbReference type="SMART" id="SM00052">
    <property type="entry name" value="EAL"/>
    <property type="match status" value="1"/>
</dbReference>
<dbReference type="RefSeq" id="WP_173065862.1">
    <property type="nucleotide sequence ID" value="NZ_AP022853.1"/>
</dbReference>
<dbReference type="AlphaFoldDB" id="A0A6F8VG58"/>
<name>A0A6F8VG58_9PROT</name>
<dbReference type="Pfam" id="PF08447">
    <property type="entry name" value="PAS_3"/>
    <property type="match status" value="1"/>
</dbReference>
<dbReference type="PROSITE" id="PS50113">
    <property type="entry name" value="PAC"/>
    <property type="match status" value="2"/>
</dbReference>
<evidence type="ECO:0000259" key="5">
    <source>
        <dbReference type="PROSITE" id="PS50883"/>
    </source>
</evidence>
<feature type="domain" description="PAS" evidence="3">
    <location>
        <begin position="258"/>
        <end position="316"/>
    </location>
</feature>
<dbReference type="CDD" id="cd00130">
    <property type="entry name" value="PAS"/>
    <property type="match status" value="2"/>
</dbReference>
<dbReference type="SMART" id="SM00267">
    <property type="entry name" value="GGDEF"/>
    <property type="match status" value="1"/>
</dbReference>
<dbReference type="InterPro" id="IPR003018">
    <property type="entry name" value="GAF"/>
</dbReference>
<evidence type="ECO:0008006" key="9">
    <source>
        <dbReference type="Google" id="ProtNLM"/>
    </source>
</evidence>
<dbReference type="InterPro" id="IPR021796">
    <property type="entry name" value="Tll0287-like_dom"/>
</dbReference>
<sequence>MEAVQAGKNIATVWWWKLGVIAIVWSLLVGASLSWNLKQVENAALATATAAAQSAINKDISFRKWGASHGGVYVPVTGHTPPNPYLRLPGQEVVTTTGIKLTLMNPAYMLRQMQQDFPGEYGARSRITSLKPVNPNNAPDAWEAKALRGFETARKERVELQEIDGKSYVRVLRPFVVVDECLKCHEQNGYRLGEIRGGIGADVPMAPFTANESERIISLDVSHGVIWLIGLLGIGFWHRRDRAQNLLRLKTLCDLRENEQKYHLVADYTTDWEYWVGTAGEIVYMSPSCKERTGYDVAEFTADPGLLEAIVHPDDRGLYQSHYKIHYHQHAAGEAEFRIVRKDGEIRWINHSCRPVFDRSGAYRGTRAGNRDVTLRRQAEAEASKLNRLYRVLSSINELIVHRPEPELLYQAACDIAVKDGGFVIAWVAMMDDDGHISPLACSGVSMDSLQELITQLAGYEGESAVSSTLREKRTSVIHNLPETQFMAPWLDKILAHQLGSAASIPIDVKGQKHAAFTLYSHEIGFFDRSEVALLEELAKDISYALEVAEIDAAQEKAREQLRLSASVFESSSEGVVVTDAQENILMVNRAFTALTGYAAEEVLGLTPKILRSERHDRAFYTAMWASIHEIGRWQGEIWNRRKDGEVYPELLSISAVKDDSGQLTHYVAVFTDISHLKESEARLDYLARHDPLTGLPNRMMLTARLEYALDHASRERKRLGLLLLDFDRFKDVNDSFGHAVGDELLQQAAARLTARLRNADTISRLGGDEFTVLLEDLGHPQDAARVSDELIAAMNEPFVLSNGIEVRVGTSIGIALYPDHGGTEQELLQQADAALYRAKAEGRGRFKYFSEELTRGARERIALEARLRRAIAQNELRVHYQPQVEIKSGRITGAEALVRWQHPEEGLIPPVRFIPVAEETGLIDAIGTWVLRETCRQGKAWLDAGMAPVTLAVNVSPYQIRHGDIAAMTAKILAETGYPAEWLELELTESALMEREGEAVEILQRIRALGVRLALDDFGTGYSSLAYLKRFPLDVLKIDKSFVDDIPHLRDDMEIAATIVAMGHTLRFKVLAEGVETEEQLAFLVSQGCDYYQGYLKSRPVPAEDFLKWLVPLSSR</sequence>
<feature type="domain" description="PAC" evidence="4">
    <location>
        <begin position="333"/>
        <end position="385"/>
    </location>
</feature>
<dbReference type="SUPFAM" id="SSF55781">
    <property type="entry name" value="GAF domain-like"/>
    <property type="match status" value="1"/>
</dbReference>
<evidence type="ECO:0000313" key="8">
    <source>
        <dbReference type="Proteomes" id="UP000502260"/>
    </source>
</evidence>
<dbReference type="PROSITE" id="PS50883">
    <property type="entry name" value="EAL"/>
    <property type="match status" value="1"/>
</dbReference>
<keyword evidence="2" id="KW-1133">Transmembrane helix</keyword>
<dbReference type="InterPro" id="IPR000700">
    <property type="entry name" value="PAS-assoc_C"/>
</dbReference>
<dbReference type="Gene3D" id="3.20.20.450">
    <property type="entry name" value="EAL domain"/>
    <property type="match status" value="1"/>
</dbReference>
<evidence type="ECO:0000259" key="4">
    <source>
        <dbReference type="PROSITE" id="PS50113"/>
    </source>
</evidence>
<dbReference type="PANTHER" id="PTHR44757:SF2">
    <property type="entry name" value="BIOFILM ARCHITECTURE MAINTENANCE PROTEIN MBAA"/>
    <property type="match status" value="1"/>
</dbReference>
<dbReference type="InterPro" id="IPR001633">
    <property type="entry name" value="EAL_dom"/>
</dbReference>
<keyword evidence="2" id="KW-0472">Membrane</keyword>
<dbReference type="CDD" id="cd01949">
    <property type="entry name" value="GGDEF"/>
    <property type="match status" value="1"/>
</dbReference>
<dbReference type="PANTHER" id="PTHR44757">
    <property type="entry name" value="DIGUANYLATE CYCLASE DGCP"/>
    <property type="match status" value="1"/>
</dbReference>
<comment type="catalytic activity">
    <reaction evidence="1">
        <text>3',3'-c-di-GMP + H2O = 5'-phosphoguanylyl(3'-&gt;5')guanosine + H(+)</text>
        <dbReference type="Rhea" id="RHEA:24902"/>
        <dbReference type="ChEBI" id="CHEBI:15377"/>
        <dbReference type="ChEBI" id="CHEBI:15378"/>
        <dbReference type="ChEBI" id="CHEBI:58754"/>
        <dbReference type="ChEBI" id="CHEBI:58805"/>
        <dbReference type="EC" id="3.1.4.52"/>
    </reaction>
    <physiologicalReaction direction="left-to-right" evidence="1">
        <dbReference type="Rhea" id="RHEA:24903"/>
    </physiologicalReaction>
</comment>
<dbReference type="PROSITE" id="PS50112">
    <property type="entry name" value="PAS"/>
    <property type="match status" value="2"/>
</dbReference>
<dbReference type="FunFam" id="3.30.70.270:FF:000001">
    <property type="entry name" value="Diguanylate cyclase domain protein"/>
    <property type="match status" value="1"/>
</dbReference>
<dbReference type="NCBIfam" id="TIGR00229">
    <property type="entry name" value="sensory_box"/>
    <property type="match status" value="2"/>
</dbReference>
<dbReference type="InterPro" id="IPR035919">
    <property type="entry name" value="EAL_sf"/>
</dbReference>
<dbReference type="InterPro" id="IPR043128">
    <property type="entry name" value="Rev_trsase/Diguanyl_cyclase"/>
</dbReference>
<dbReference type="GO" id="GO:0071732">
    <property type="term" value="P:cellular response to nitric oxide"/>
    <property type="evidence" value="ECO:0007669"/>
    <property type="project" value="UniProtKB-ARBA"/>
</dbReference>
<keyword evidence="8" id="KW-1185">Reference proteome</keyword>
<organism evidence="7 8">
    <name type="scientific">Sulfurimicrobium lacus</name>
    <dbReference type="NCBI Taxonomy" id="2715678"/>
    <lineage>
        <taxon>Bacteria</taxon>
        <taxon>Pseudomonadati</taxon>
        <taxon>Pseudomonadota</taxon>
        <taxon>Betaproteobacteria</taxon>
        <taxon>Nitrosomonadales</taxon>
        <taxon>Sulfuricellaceae</taxon>
        <taxon>Sulfurimicrobium</taxon>
    </lineage>
</organism>
<dbReference type="Proteomes" id="UP000502260">
    <property type="component" value="Chromosome"/>
</dbReference>
<dbReference type="KEGG" id="slac:SKTS_25950"/>
<dbReference type="InterPro" id="IPR000160">
    <property type="entry name" value="GGDEF_dom"/>
</dbReference>
<dbReference type="Pfam" id="PF11845">
    <property type="entry name" value="Tll0287-like"/>
    <property type="match status" value="1"/>
</dbReference>
<dbReference type="Pfam" id="PF00563">
    <property type="entry name" value="EAL"/>
    <property type="match status" value="1"/>
</dbReference>
<dbReference type="Gene3D" id="3.30.450.20">
    <property type="entry name" value="PAS domain"/>
    <property type="match status" value="2"/>
</dbReference>
<gene>
    <name evidence="7" type="ORF">SKTS_25950</name>
</gene>
<dbReference type="InterPro" id="IPR035965">
    <property type="entry name" value="PAS-like_dom_sf"/>
</dbReference>
<dbReference type="SUPFAM" id="SSF141868">
    <property type="entry name" value="EAL domain-like"/>
    <property type="match status" value="1"/>
</dbReference>
<dbReference type="EMBL" id="AP022853">
    <property type="protein sequence ID" value="BCB27709.1"/>
    <property type="molecule type" value="Genomic_DNA"/>
</dbReference>
<feature type="domain" description="EAL" evidence="5">
    <location>
        <begin position="861"/>
        <end position="1115"/>
    </location>
</feature>
<dbReference type="InterPro" id="IPR001610">
    <property type="entry name" value="PAC"/>
</dbReference>
<keyword evidence="2" id="KW-0812">Transmembrane</keyword>
<dbReference type="SUPFAM" id="SSF55073">
    <property type="entry name" value="Nucleotide cyclase"/>
    <property type="match status" value="1"/>
</dbReference>
<dbReference type="InterPro" id="IPR052155">
    <property type="entry name" value="Biofilm_reg_signaling"/>
</dbReference>
<feature type="domain" description="PAS" evidence="3">
    <location>
        <begin position="561"/>
        <end position="605"/>
    </location>
</feature>
<feature type="domain" description="PAC" evidence="4">
    <location>
        <begin position="634"/>
        <end position="686"/>
    </location>
</feature>
<dbReference type="Gene3D" id="3.30.70.270">
    <property type="match status" value="1"/>
</dbReference>
<dbReference type="SMART" id="SM00091">
    <property type="entry name" value="PAS"/>
    <property type="match status" value="2"/>
</dbReference>